<dbReference type="Proteomes" id="UP000004978">
    <property type="component" value="Unassembled WGS sequence"/>
</dbReference>
<proteinExistence type="inferred from homology"/>
<keyword evidence="3 7" id="KW-0456">Lyase</keyword>
<keyword evidence="2 7" id="KW-0963">Cytoplasm</keyword>
<dbReference type="PANTHER" id="PTHR10889:SF1">
    <property type="entry name" value="DEOXYRIBOSE-PHOSPHATE ALDOLASE"/>
    <property type="match status" value="1"/>
</dbReference>
<dbReference type="Gene3D" id="3.20.20.70">
    <property type="entry name" value="Aldolase class I"/>
    <property type="match status" value="1"/>
</dbReference>
<evidence type="ECO:0000256" key="3">
    <source>
        <dbReference type="ARBA" id="ARBA00023239"/>
    </source>
</evidence>
<dbReference type="GO" id="GO:0006018">
    <property type="term" value="P:2-deoxyribose 1-phosphate catabolic process"/>
    <property type="evidence" value="ECO:0007669"/>
    <property type="project" value="UniProtKB-UniRule"/>
</dbReference>
<organism evidence="8 9">
    <name type="scientific">Mycoplasmopsis columbina SF7</name>
    <dbReference type="NCBI Taxonomy" id="1037410"/>
    <lineage>
        <taxon>Bacteria</taxon>
        <taxon>Bacillati</taxon>
        <taxon>Mycoplasmatota</taxon>
        <taxon>Mycoplasmoidales</taxon>
        <taxon>Metamycoplasmataceae</taxon>
        <taxon>Mycoplasmopsis</taxon>
    </lineage>
</organism>
<dbReference type="GO" id="GO:0004139">
    <property type="term" value="F:deoxyribose-phosphate aldolase activity"/>
    <property type="evidence" value="ECO:0007669"/>
    <property type="project" value="UniProtKB-UniRule"/>
</dbReference>
<name>F9UK28_9BACT</name>
<evidence type="ECO:0000256" key="6">
    <source>
        <dbReference type="ARBA" id="ARBA00056337"/>
    </source>
</evidence>
<dbReference type="GO" id="GO:0009264">
    <property type="term" value="P:deoxyribonucleotide catabolic process"/>
    <property type="evidence" value="ECO:0007669"/>
    <property type="project" value="UniProtKB-UniRule"/>
</dbReference>
<dbReference type="GO" id="GO:0005737">
    <property type="term" value="C:cytoplasm"/>
    <property type="evidence" value="ECO:0007669"/>
    <property type="project" value="UniProtKB-SubCell"/>
</dbReference>
<evidence type="ECO:0000256" key="5">
    <source>
        <dbReference type="ARBA" id="ARBA00048791"/>
    </source>
</evidence>
<dbReference type="UniPathway" id="UPA00002">
    <property type="reaction ID" value="UER00468"/>
</dbReference>
<dbReference type="PIRSF" id="PIRSF001357">
    <property type="entry name" value="DeoC"/>
    <property type="match status" value="1"/>
</dbReference>
<gene>
    <name evidence="7" type="primary">deoC</name>
    <name evidence="8" type="ORF">MCSF7_01196</name>
</gene>
<dbReference type="STRING" id="1037410.MCSF7_01196"/>
<evidence type="ECO:0000256" key="4">
    <source>
        <dbReference type="ARBA" id="ARBA00023270"/>
    </source>
</evidence>
<keyword evidence="9" id="KW-1185">Reference proteome</keyword>
<dbReference type="InterPro" id="IPR028581">
    <property type="entry name" value="DeoC_typeI"/>
</dbReference>
<dbReference type="InterPro" id="IPR002915">
    <property type="entry name" value="DeoC/FbaB/LacD_aldolase"/>
</dbReference>
<comment type="similarity">
    <text evidence="1 7">Belongs to the DeoC/FbaB aldolase family. DeoC type 1 subfamily.</text>
</comment>
<dbReference type="PANTHER" id="PTHR10889">
    <property type="entry name" value="DEOXYRIBOSE-PHOSPHATE ALDOLASE"/>
    <property type="match status" value="1"/>
</dbReference>
<evidence type="ECO:0000256" key="7">
    <source>
        <dbReference type="HAMAP-Rule" id="MF_00114"/>
    </source>
</evidence>
<comment type="function">
    <text evidence="6 7">Catalyzes a reversible aldol reaction between acetaldehyde and D-glyceraldehyde 3-phosphate to generate 2-deoxy-D-ribose 5-phosphate.</text>
</comment>
<feature type="active site" description="Proton donor/acceptor" evidence="7">
    <location>
        <position position="90"/>
    </location>
</feature>
<dbReference type="AlphaFoldDB" id="F9UK28"/>
<feature type="active site" description="Proton donor/acceptor" evidence="7">
    <location>
        <position position="181"/>
    </location>
</feature>
<dbReference type="RefSeq" id="WP_006608646.1">
    <property type="nucleotide sequence ID" value="NZ_AFXA01000011.1"/>
</dbReference>
<dbReference type="CDD" id="cd00959">
    <property type="entry name" value="DeoC"/>
    <property type="match status" value="1"/>
</dbReference>
<comment type="pathway">
    <text evidence="7">Carbohydrate degradation; 2-deoxy-D-ribose 1-phosphate degradation; D-glyceraldehyde 3-phosphate and acetaldehyde from 2-deoxy-alpha-D-ribose 1-phosphate: step 2/2.</text>
</comment>
<dbReference type="HAMAP" id="MF_00114">
    <property type="entry name" value="DeoC_type1"/>
    <property type="match status" value="1"/>
</dbReference>
<comment type="caution">
    <text evidence="8">The sequence shown here is derived from an EMBL/GenBank/DDBJ whole genome shotgun (WGS) entry which is preliminary data.</text>
</comment>
<dbReference type="EC" id="4.1.2.4" evidence="7"/>
<comment type="subcellular location">
    <subcellularLocation>
        <location evidence="7">Cytoplasm</location>
    </subcellularLocation>
</comment>
<evidence type="ECO:0000313" key="8">
    <source>
        <dbReference type="EMBL" id="EGV00033.1"/>
    </source>
</evidence>
<evidence type="ECO:0000313" key="9">
    <source>
        <dbReference type="Proteomes" id="UP000004978"/>
    </source>
</evidence>
<reference evidence="8 9" key="1">
    <citation type="journal article" date="2013" name="Genome Announc.">
        <title>Genome Sequence of Mycoplasma columbinum Strain SF7.</title>
        <authorList>
            <person name="Guo Z."/>
            <person name="Xu X."/>
            <person name="Zheng Q."/>
            <person name="Li T."/>
            <person name="Kuang S."/>
            <person name="Zhang Z."/>
            <person name="Chen Y."/>
            <person name="Lu X."/>
            <person name="Zhou R."/>
            <person name="Bi D."/>
            <person name="Jin H."/>
        </authorList>
    </citation>
    <scope>NUCLEOTIDE SEQUENCE [LARGE SCALE GENOMIC DNA]</scope>
    <source>
        <strain evidence="8 9">SF7</strain>
    </source>
</reference>
<keyword evidence="4 7" id="KW-0704">Schiff base</keyword>
<dbReference type="InterPro" id="IPR011343">
    <property type="entry name" value="DeoC"/>
</dbReference>
<dbReference type="eggNOG" id="COG0274">
    <property type="taxonomic scope" value="Bacteria"/>
</dbReference>
<dbReference type="Pfam" id="PF01791">
    <property type="entry name" value="DeoC"/>
    <property type="match status" value="1"/>
</dbReference>
<dbReference type="EMBL" id="AFXA01000011">
    <property type="protein sequence ID" value="EGV00033.1"/>
    <property type="molecule type" value="Genomic_DNA"/>
</dbReference>
<feature type="active site" description="Schiff-base intermediate with acetaldehyde" evidence="7">
    <location>
        <position position="152"/>
    </location>
</feature>
<dbReference type="SMART" id="SM01133">
    <property type="entry name" value="DeoC"/>
    <property type="match status" value="1"/>
</dbReference>
<dbReference type="FunFam" id="3.20.20.70:FF:000044">
    <property type="entry name" value="Deoxyribose-phosphate aldolase"/>
    <property type="match status" value="1"/>
</dbReference>
<dbReference type="InterPro" id="IPR013785">
    <property type="entry name" value="Aldolase_TIM"/>
</dbReference>
<sequence>MQNYNRMIDHTYLKPEATQKEIDKLLNEALKYNFKTVCLNSSWIKYAKEKLANSQVGITTVVGFPLGASISAVKAFEASEAIKLGADEIDMVINIGKLKEKDYEYVLNDIKEVKKACDNHVLKVIVECALLTKEELEKVTEIVVNSGAEFIKTSTGFSTRGAILEDIQTMKKITQDKISIKAAGGISTLNDLIQMYQAGATRFGTSRSVSILENLESDKNSY</sequence>
<dbReference type="GO" id="GO:0016052">
    <property type="term" value="P:carbohydrate catabolic process"/>
    <property type="evidence" value="ECO:0007669"/>
    <property type="project" value="TreeGrafter"/>
</dbReference>
<accession>F9UK28</accession>
<protein>
    <recommendedName>
        <fullName evidence="7">Deoxyribose-phosphate aldolase</fullName>
        <shortName evidence="7">DERA</shortName>
        <ecNumber evidence="7">4.1.2.4</ecNumber>
    </recommendedName>
    <alternativeName>
        <fullName evidence="7">2-deoxy-D-ribose 5-phosphate aldolase</fullName>
    </alternativeName>
    <alternativeName>
        <fullName evidence="7">Phosphodeoxyriboaldolase</fullName>
        <shortName evidence="7">Deoxyriboaldolase</shortName>
    </alternativeName>
</protein>
<comment type="catalytic activity">
    <reaction evidence="5 7">
        <text>2-deoxy-D-ribose 5-phosphate = D-glyceraldehyde 3-phosphate + acetaldehyde</text>
        <dbReference type="Rhea" id="RHEA:12821"/>
        <dbReference type="ChEBI" id="CHEBI:15343"/>
        <dbReference type="ChEBI" id="CHEBI:59776"/>
        <dbReference type="ChEBI" id="CHEBI:62877"/>
        <dbReference type="EC" id="4.1.2.4"/>
    </reaction>
</comment>
<dbReference type="NCBIfam" id="TIGR00126">
    <property type="entry name" value="deoC"/>
    <property type="match status" value="1"/>
</dbReference>
<evidence type="ECO:0000256" key="1">
    <source>
        <dbReference type="ARBA" id="ARBA00010936"/>
    </source>
</evidence>
<dbReference type="SUPFAM" id="SSF51569">
    <property type="entry name" value="Aldolase"/>
    <property type="match status" value="1"/>
</dbReference>
<evidence type="ECO:0000256" key="2">
    <source>
        <dbReference type="ARBA" id="ARBA00022490"/>
    </source>
</evidence>